<dbReference type="InterPro" id="IPR036164">
    <property type="entry name" value="bL21-like_sf"/>
</dbReference>
<sequence>MYAIVTTGGKQYKVAKGDVFDVEKLDAQPGDKVKLDVLMLNDGKKTVVDAATLAKKKVTCEIVEQFKGEKVLVFKLKKRKRYHRTKGHRQNLTRLKVTSMPTTRTSAAKSASTEAKAE</sequence>
<gene>
    <name evidence="6" type="primary">rplU</name>
    <name evidence="10" type="ORF">SAMN05216446_0590</name>
    <name evidence="9" type="ORF">SAMN05216447_10645</name>
</gene>
<keyword evidence="5 6" id="KW-0687">Ribonucleoprotein</keyword>
<dbReference type="AlphaFoldDB" id="A0A1H9NV54"/>
<dbReference type="GO" id="GO:0005737">
    <property type="term" value="C:cytoplasm"/>
    <property type="evidence" value="ECO:0007669"/>
    <property type="project" value="UniProtKB-ARBA"/>
</dbReference>
<evidence type="ECO:0000256" key="5">
    <source>
        <dbReference type="ARBA" id="ARBA00023274"/>
    </source>
</evidence>
<protein>
    <recommendedName>
        <fullName evidence="6">Large ribosomal subunit protein bL21</fullName>
    </recommendedName>
</protein>
<feature type="region of interest" description="Disordered" evidence="8">
    <location>
        <begin position="83"/>
        <end position="118"/>
    </location>
</feature>
<evidence type="ECO:0000256" key="2">
    <source>
        <dbReference type="ARBA" id="ARBA00022730"/>
    </source>
</evidence>
<dbReference type="PANTHER" id="PTHR21349">
    <property type="entry name" value="50S RIBOSOMAL PROTEIN L21"/>
    <property type="match status" value="1"/>
</dbReference>
<evidence type="ECO:0000256" key="7">
    <source>
        <dbReference type="RuleBase" id="RU000562"/>
    </source>
</evidence>
<dbReference type="Proteomes" id="UP000199128">
    <property type="component" value="Unassembled WGS sequence"/>
</dbReference>
<dbReference type="GO" id="GO:0005840">
    <property type="term" value="C:ribosome"/>
    <property type="evidence" value="ECO:0007669"/>
    <property type="project" value="UniProtKB-KW"/>
</dbReference>
<dbReference type="Proteomes" id="UP000199135">
    <property type="component" value="Unassembled WGS sequence"/>
</dbReference>
<evidence type="ECO:0000313" key="12">
    <source>
        <dbReference type="Proteomes" id="UP000199135"/>
    </source>
</evidence>
<reference evidence="11 12" key="2">
    <citation type="submission" date="2016-10" db="EMBL/GenBank/DDBJ databases">
        <authorList>
            <person name="Varghese N."/>
            <person name="Submissions S."/>
        </authorList>
    </citation>
    <scope>NUCLEOTIDE SEQUENCE [LARGE SCALE GENOMIC DNA]</scope>
    <source>
        <strain evidence="11">KHGC19</strain>
        <strain evidence="9 12">WCP15</strain>
    </source>
</reference>
<dbReference type="InterPro" id="IPR001787">
    <property type="entry name" value="Ribosomal_bL21"/>
</dbReference>
<dbReference type="GO" id="GO:1990904">
    <property type="term" value="C:ribonucleoprotein complex"/>
    <property type="evidence" value="ECO:0007669"/>
    <property type="project" value="UniProtKB-KW"/>
</dbReference>
<keyword evidence="3 6" id="KW-0694">RNA-binding</keyword>
<dbReference type="InterPro" id="IPR028909">
    <property type="entry name" value="bL21-like"/>
</dbReference>
<evidence type="ECO:0000313" key="10">
    <source>
        <dbReference type="EMBL" id="SER39555.1"/>
    </source>
</evidence>
<keyword evidence="4 6" id="KW-0689">Ribosomal protein</keyword>
<dbReference type="HAMAP" id="MF_01363">
    <property type="entry name" value="Ribosomal_bL21"/>
    <property type="match status" value="1"/>
</dbReference>
<keyword evidence="12" id="KW-1185">Reference proteome</keyword>
<dbReference type="GO" id="GO:0006412">
    <property type="term" value="P:translation"/>
    <property type="evidence" value="ECO:0007669"/>
    <property type="project" value="UniProtKB-UniRule"/>
</dbReference>
<evidence type="ECO:0000313" key="11">
    <source>
        <dbReference type="Proteomes" id="UP000199128"/>
    </source>
</evidence>
<dbReference type="EMBL" id="FOGP01000002">
    <property type="protein sequence ID" value="SER39555.1"/>
    <property type="molecule type" value="Genomic_DNA"/>
</dbReference>
<proteinExistence type="inferred from homology"/>
<dbReference type="InterPro" id="IPR018258">
    <property type="entry name" value="Ribosomal_bL21_CS"/>
</dbReference>
<organism evidence="10 11">
    <name type="scientific">Parafannyhessea umbonata</name>
    <dbReference type="NCBI Taxonomy" id="604330"/>
    <lineage>
        <taxon>Bacteria</taxon>
        <taxon>Bacillati</taxon>
        <taxon>Actinomycetota</taxon>
        <taxon>Coriobacteriia</taxon>
        <taxon>Coriobacteriales</taxon>
        <taxon>Atopobiaceae</taxon>
        <taxon>Parafannyhessea</taxon>
    </lineage>
</organism>
<evidence type="ECO:0000256" key="1">
    <source>
        <dbReference type="ARBA" id="ARBA00008563"/>
    </source>
</evidence>
<dbReference type="GO" id="GO:0019843">
    <property type="term" value="F:rRNA binding"/>
    <property type="evidence" value="ECO:0007669"/>
    <property type="project" value="UniProtKB-UniRule"/>
</dbReference>
<feature type="compositionally biased region" description="Low complexity" evidence="8">
    <location>
        <begin position="105"/>
        <end position="118"/>
    </location>
</feature>
<evidence type="ECO:0000256" key="6">
    <source>
        <dbReference type="HAMAP-Rule" id="MF_01363"/>
    </source>
</evidence>
<dbReference type="PANTHER" id="PTHR21349:SF0">
    <property type="entry name" value="LARGE RIBOSOMAL SUBUNIT PROTEIN BL21M"/>
    <property type="match status" value="1"/>
</dbReference>
<dbReference type="GO" id="GO:0003735">
    <property type="term" value="F:structural constituent of ribosome"/>
    <property type="evidence" value="ECO:0007669"/>
    <property type="project" value="InterPro"/>
</dbReference>
<reference evidence="10" key="1">
    <citation type="submission" date="2016-10" db="EMBL/GenBank/DDBJ databases">
        <authorList>
            <person name="de Groot N.N."/>
        </authorList>
    </citation>
    <scope>NUCLEOTIDE SEQUENCE [LARGE SCALE GENOMIC DNA]</scope>
    <source>
        <strain evidence="10">KHGC19</strain>
    </source>
</reference>
<evidence type="ECO:0000313" key="9">
    <source>
        <dbReference type="EMBL" id="SEH58050.1"/>
    </source>
</evidence>
<dbReference type="NCBIfam" id="TIGR00061">
    <property type="entry name" value="L21"/>
    <property type="match status" value="1"/>
</dbReference>
<evidence type="ECO:0000256" key="3">
    <source>
        <dbReference type="ARBA" id="ARBA00022884"/>
    </source>
</evidence>
<dbReference type="SUPFAM" id="SSF141091">
    <property type="entry name" value="L21p-like"/>
    <property type="match status" value="1"/>
</dbReference>
<dbReference type="RefSeq" id="WP_078686788.1">
    <property type="nucleotide sequence ID" value="NZ_FNWT01000006.1"/>
</dbReference>
<comment type="subunit">
    <text evidence="6">Part of the 50S ribosomal subunit. Contacts protein L20.</text>
</comment>
<comment type="similarity">
    <text evidence="1 6 7">Belongs to the bacterial ribosomal protein bL21 family.</text>
</comment>
<keyword evidence="2 6" id="KW-0699">rRNA-binding</keyword>
<dbReference type="Pfam" id="PF00829">
    <property type="entry name" value="Ribosomal_L21p"/>
    <property type="match status" value="1"/>
</dbReference>
<dbReference type="EMBL" id="FNWT01000006">
    <property type="protein sequence ID" value="SEH58050.1"/>
    <property type="molecule type" value="Genomic_DNA"/>
</dbReference>
<dbReference type="PROSITE" id="PS01169">
    <property type="entry name" value="RIBOSOMAL_L21"/>
    <property type="match status" value="1"/>
</dbReference>
<name>A0A1H9NV54_9ACTN</name>
<accession>A0A1H9NV54</accession>
<comment type="function">
    <text evidence="6 7">This protein binds to 23S rRNA in the presence of protein L20.</text>
</comment>
<evidence type="ECO:0000256" key="4">
    <source>
        <dbReference type="ARBA" id="ARBA00022980"/>
    </source>
</evidence>
<evidence type="ECO:0000256" key="8">
    <source>
        <dbReference type="SAM" id="MobiDB-lite"/>
    </source>
</evidence>